<proteinExistence type="predicted"/>
<feature type="compositionally biased region" description="Basic and acidic residues" evidence="1">
    <location>
        <begin position="13"/>
        <end position="22"/>
    </location>
</feature>
<reference evidence="3" key="1">
    <citation type="journal article" date="2019" name="Int. J. Syst. Evol. Microbiol.">
        <title>The Global Catalogue of Microorganisms (GCM) 10K type strain sequencing project: providing services to taxonomists for standard genome sequencing and annotation.</title>
        <authorList>
            <consortium name="The Broad Institute Genomics Platform"/>
            <consortium name="The Broad Institute Genome Sequencing Center for Infectious Disease"/>
            <person name="Wu L."/>
            <person name="Ma J."/>
        </authorList>
    </citation>
    <scope>NUCLEOTIDE SEQUENCE [LARGE SCALE GENOMIC DNA]</scope>
    <source>
        <strain evidence="3">JCM 17027</strain>
    </source>
</reference>
<evidence type="ECO:0000256" key="1">
    <source>
        <dbReference type="SAM" id="MobiDB-lite"/>
    </source>
</evidence>
<keyword evidence="3" id="KW-1185">Reference proteome</keyword>
<dbReference type="InterPro" id="IPR039498">
    <property type="entry name" value="NTP_transf_5"/>
</dbReference>
<organism evidence="2 3">
    <name type="scientific">Streptomyces marokkonensis</name>
    <dbReference type="NCBI Taxonomy" id="324855"/>
    <lineage>
        <taxon>Bacteria</taxon>
        <taxon>Bacillati</taxon>
        <taxon>Actinomycetota</taxon>
        <taxon>Actinomycetes</taxon>
        <taxon>Kitasatosporales</taxon>
        <taxon>Streptomycetaceae</taxon>
        <taxon>Streptomyces</taxon>
    </lineage>
</organism>
<sequence>MDENTPTTVRRRAREDLRDPGRGKSVKNFTGAPEELSREARLVLYLSRPRMTAQDVQVCRDLLENETAETDWGRLVDFAGRNKILPLVGFNLSRHQLFHKQDGTLDMPYHYLFTSVYLTHRARNRALVDELGRVLSRIESSGSRYAVRKGPVVLHDVYPDLGTRRMTDLDLLVHSDDLEAVRAALLACGYRQGRVSSDGKKVEPFARRTQIFWRMNLNNELPYIRLAERDDLTAFTFDLCKDIGNREANGTSRTEALLERATSDEFCGVTGRRLAWDDHLMDLCLHLFKEATTLYYIENQADLQLQKFVDIAGSLPRRSETERWERLVARAEEFEAKAEVYFALSYTEVLFPSTVPAGTLDRLRPQNLEYLDQYGASDGTPVAWNRPFVQRLFSTGRRSEVSVRSKVPRT</sequence>
<comment type="caution">
    <text evidence="2">The sequence shown here is derived from an EMBL/GenBank/DDBJ whole genome shotgun (WGS) entry which is preliminary data.</text>
</comment>
<dbReference type="Pfam" id="PF14907">
    <property type="entry name" value="NTP_transf_5"/>
    <property type="match status" value="1"/>
</dbReference>
<gene>
    <name evidence="2" type="ORF">GCM10022384_63960</name>
</gene>
<evidence type="ECO:0000313" key="3">
    <source>
        <dbReference type="Proteomes" id="UP001500034"/>
    </source>
</evidence>
<dbReference type="EMBL" id="BAABCQ010000203">
    <property type="protein sequence ID" value="GAA4009667.1"/>
    <property type="molecule type" value="Genomic_DNA"/>
</dbReference>
<name>A0ABP7SBZ7_9ACTN</name>
<evidence type="ECO:0008006" key="4">
    <source>
        <dbReference type="Google" id="ProtNLM"/>
    </source>
</evidence>
<accession>A0ABP7SBZ7</accession>
<protein>
    <recommendedName>
        <fullName evidence="4">Nucleotidyltransferase family protein</fullName>
    </recommendedName>
</protein>
<feature type="region of interest" description="Disordered" evidence="1">
    <location>
        <begin position="1"/>
        <end position="31"/>
    </location>
</feature>
<evidence type="ECO:0000313" key="2">
    <source>
        <dbReference type="EMBL" id="GAA4009667.1"/>
    </source>
</evidence>
<dbReference type="Proteomes" id="UP001500034">
    <property type="component" value="Unassembled WGS sequence"/>
</dbReference>